<gene>
    <name evidence="1" type="ORF">EVAR_35539_1</name>
</gene>
<name>A0A4C1X6U5_EUMVA</name>
<protein>
    <submittedName>
        <fullName evidence="1">Uncharacterized protein</fullName>
    </submittedName>
</protein>
<dbReference type="OrthoDB" id="10022108at2759"/>
<sequence>MIIETKKPQDAIKKMDVAGKIERLPKTLEERSKTYAVAAAKPKMSEAMKPQTPGLITTAAHTLIISSRCVNHTSGQVVKAIRDIFDAREKGVGIKSTDLEVLKPESALPLIIVRYLLKINSDHGIPDSLKRQNGYAIEGIDWKKARVRCQRRTRNPLKCHLVLEMSPMLYTHL</sequence>
<organism evidence="1 2">
    <name type="scientific">Eumeta variegata</name>
    <name type="common">Bagworm moth</name>
    <name type="synonym">Eumeta japonica</name>
    <dbReference type="NCBI Taxonomy" id="151549"/>
    <lineage>
        <taxon>Eukaryota</taxon>
        <taxon>Metazoa</taxon>
        <taxon>Ecdysozoa</taxon>
        <taxon>Arthropoda</taxon>
        <taxon>Hexapoda</taxon>
        <taxon>Insecta</taxon>
        <taxon>Pterygota</taxon>
        <taxon>Neoptera</taxon>
        <taxon>Endopterygota</taxon>
        <taxon>Lepidoptera</taxon>
        <taxon>Glossata</taxon>
        <taxon>Ditrysia</taxon>
        <taxon>Tineoidea</taxon>
        <taxon>Psychidae</taxon>
        <taxon>Oiketicinae</taxon>
        <taxon>Eumeta</taxon>
    </lineage>
</organism>
<dbReference type="AlphaFoldDB" id="A0A4C1X6U5"/>
<dbReference type="EMBL" id="BGZK01000743">
    <property type="protein sequence ID" value="GBP58760.1"/>
    <property type="molecule type" value="Genomic_DNA"/>
</dbReference>
<dbReference type="Proteomes" id="UP000299102">
    <property type="component" value="Unassembled WGS sequence"/>
</dbReference>
<accession>A0A4C1X6U5</accession>
<proteinExistence type="predicted"/>
<evidence type="ECO:0000313" key="1">
    <source>
        <dbReference type="EMBL" id="GBP58760.1"/>
    </source>
</evidence>
<evidence type="ECO:0000313" key="2">
    <source>
        <dbReference type="Proteomes" id="UP000299102"/>
    </source>
</evidence>
<keyword evidence="2" id="KW-1185">Reference proteome</keyword>
<reference evidence="1 2" key="1">
    <citation type="journal article" date="2019" name="Commun. Biol.">
        <title>The bagworm genome reveals a unique fibroin gene that provides high tensile strength.</title>
        <authorList>
            <person name="Kono N."/>
            <person name="Nakamura H."/>
            <person name="Ohtoshi R."/>
            <person name="Tomita M."/>
            <person name="Numata K."/>
            <person name="Arakawa K."/>
        </authorList>
    </citation>
    <scope>NUCLEOTIDE SEQUENCE [LARGE SCALE GENOMIC DNA]</scope>
</reference>
<comment type="caution">
    <text evidence="1">The sequence shown here is derived from an EMBL/GenBank/DDBJ whole genome shotgun (WGS) entry which is preliminary data.</text>
</comment>